<proteinExistence type="predicted"/>
<keyword evidence="2" id="KW-1185">Reference proteome</keyword>
<dbReference type="OrthoDB" id="5967017at2759"/>
<gene>
    <name evidence="1" type="ORF">AVEN_221596_1</name>
</gene>
<organism evidence="1 2">
    <name type="scientific">Araneus ventricosus</name>
    <name type="common">Orbweaver spider</name>
    <name type="synonym">Epeira ventricosa</name>
    <dbReference type="NCBI Taxonomy" id="182803"/>
    <lineage>
        <taxon>Eukaryota</taxon>
        <taxon>Metazoa</taxon>
        <taxon>Ecdysozoa</taxon>
        <taxon>Arthropoda</taxon>
        <taxon>Chelicerata</taxon>
        <taxon>Arachnida</taxon>
        <taxon>Araneae</taxon>
        <taxon>Araneomorphae</taxon>
        <taxon>Entelegynae</taxon>
        <taxon>Araneoidea</taxon>
        <taxon>Araneidae</taxon>
        <taxon>Araneus</taxon>
    </lineage>
</organism>
<sequence length="134" mass="15477">MVFIAPFNKVVSVIRTMDLLKRKRTQLRRLFPKSLKEVEAVMKTEPAKIQQPALKTLGAMSEKYESMLHPLVESALPEYLIKEWVQMRSRVENKDKTNILGTCYNSFDRKLKGMRGYKLSNQVSGKIKGFKGLK</sequence>
<reference evidence="1 2" key="1">
    <citation type="journal article" date="2019" name="Sci. Rep.">
        <title>Orb-weaving spider Araneus ventricosus genome elucidates the spidroin gene catalogue.</title>
        <authorList>
            <person name="Kono N."/>
            <person name="Nakamura H."/>
            <person name="Ohtoshi R."/>
            <person name="Moran D.A.P."/>
            <person name="Shinohara A."/>
            <person name="Yoshida Y."/>
            <person name="Fujiwara M."/>
            <person name="Mori M."/>
            <person name="Tomita M."/>
            <person name="Arakawa K."/>
        </authorList>
    </citation>
    <scope>NUCLEOTIDE SEQUENCE [LARGE SCALE GENOMIC DNA]</scope>
</reference>
<protein>
    <submittedName>
        <fullName evidence="1">Uncharacterized protein</fullName>
    </submittedName>
</protein>
<dbReference type="AlphaFoldDB" id="A0A4Y2PT97"/>
<accession>A0A4Y2PT97</accession>
<dbReference type="EMBL" id="BGPR01011864">
    <property type="protein sequence ID" value="GBN53346.1"/>
    <property type="molecule type" value="Genomic_DNA"/>
</dbReference>
<name>A0A4Y2PT97_ARAVE</name>
<evidence type="ECO:0000313" key="1">
    <source>
        <dbReference type="EMBL" id="GBN53346.1"/>
    </source>
</evidence>
<comment type="caution">
    <text evidence="1">The sequence shown here is derived from an EMBL/GenBank/DDBJ whole genome shotgun (WGS) entry which is preliminary data.</text>
</comment>
<evidence type="ECO:0000313" key="2">
    <source>
        <dbReference type="Proteomes" id="UP000499080"/>
    </source>
</evidence>
<dbReference type="Proteomes" id="UP000499080">
    <property type="component" value="Unassembled WGS sequence"/>
</dbReference>